<dbReference type="KEGG" id="cmv:CMUST_09915"/>
<dbReference type="AlphaFoldDB" id="A0A0G3GYQ9"/>
<protein>
    <submittedName>
        <fullName evidence="1">Uncharacterized protein</fullName>
    </submittedName>
</protein>
<reference evidence="1 2" key="1">
    <citation type="journal article" date="2015" name="Genome Announc.">
        <title>Complete Genome Sequence of the Type Strain Corynebacterium mustelae DSM 45274, Isolated from Various Tissues of a Male Ferret with Lethal Sepsis.</title>
        <authorList>
            <person name="Ruckert C."/>
            <person name="Eimer J."/>
            <person name="Winkler A."/>
            <person name="Tauch A."/>
        </authorList>
    </citation>
    <scope>NUCLEOTIDE SEQUENCE [LARGE SCALE GENOMIC DNA]</scope>
    <source>
        <strain evidence="1 2">DSM 45274</strain>
    </source>
</reference>
<dbReference type="Proteomes" id="UP000035199">
    <property type="component" value="Chromosome"/>
</dbReference>
<accession>A0A0G3GYQ9</accession>
<dbReference type="OrthoDB" id="4082424at2"/>
<proteinExistence type="predicted"/>
<gene>
    <name evidence="1" type="ORF">CMUST_09915</name>
</gene>
<evidence type="ECO:0000313" key="1">
    <source>
        <dbReference type="EMBL" id="AKK06299.1"/>
    </source>
</evidence>
<sequence length="399" mass="45933">MALSATELKNKLAETWPKHHWWTFDEQAQEFVTDAEVVFCVEKKRKNKYQLIAIFYVGPHGYMENVEDHDKTYTGDFETITEQIHTEAATTFQIMGYPMRWSNITVEEEAVTAKTDRSDKLQLTGLEIEELIGQAFTLDAWRYDEQSSTVYSATNIEYNLISREDEPGTYEEEESYYDGYESELLGGEDCELTGTPEEVAAQILADNESDTLYGYTLKWPYTTIYIDDDFVDSPWTRLLTDPQWHNAPQLKQCLLKLNGNKNEAITEVITELDELAPASPLVDLAAKAVVENCIQRGIRDGLIDWLIRIRPHVSDAAQDEIFFRLMHLFNDLALTSDNPRTDFMVTWVPKKRVPWLAERIREEIFGYKGPDFNAPYFEALDALGVGSEKERAKVANWRA</sequence>
<organism evidence="1 2">
    <name type="scientific">Corynebacterium mustelae</name>
    <dbReference type="NCBI Taxonomy" id="571915"/>
    <lineage>
        <taxon>Bacteria</taxon>
        <taxon>Bacillati</taxon>
        <taxon>Actinomycetota</taxon>
        <taxon>Actinomycetes</taxon>
        <taxon>Mycobacteriales</taxon>
        <taxon>Corynebacteriaceae</taxon>
        <taxon>Corynebacterium</taxon>
    </lineage>
</organism>
<name>A0A0G3GYQ9_9CORY</name>
<dbReference type="EMBL" id="CP011542">
    <property type="protein sequence ID" value="AKK06299.1"/>
    <property type="molecule type" value="Genomic_DNA"/>
</dbReference>
<evidence type="ECO:0000313" key="2">
    <source>
        <dbReference type="Proteomes" id="UP000035199"/>
    </source>
</evidence>
<reference evidence="2" key="2">
    <citation type="submission" date="2015-05" db="EMBL/GenBank/DDBJ databases">
        <title>Complete genome sequence of Corynebacterium mustelae DSM 45274, isolated from various tissues of a male ferret with lethal sepsis.</title>
        <authorList>
            <person name="Ruckert C."/>
            <person name="Albersmeier A."/>
            <person name="Winkler A."/>
            <person name="Tauch A."/>
        </authorList>
    </citation>
    <scope>NUCLEOTIDE SEQUENCE [LARGE SCALE GENOMIC DNA]</scope>
    <source>
        <strain evidence="2">DSM 45274</strain>
    </source>
</reference>
<dbReference type="PATRIC" id="fig|571915.4.peg.2104"/>
<keyword evidence="2" id="KW-1185">Reference proteome</keyword>
<dbReference type="RefSeq" id="WP_047262351.1">
    <property type="nucleotide sequence ID" value="NZ_CP011542.1"/>
</dbReference>